<keyword evidence="2" id="KW-1185">Reference proteome</keyword>
<evidence type="ECO:0000313" key="2">
    <source>
        <dbReference type="Proteomes" id="UP000298663"/>
    </source>
</evidence>
<comment type="caution">
    <text evidence="1">The sequence shown here is derived from an EMBL/GenBank/DDBJ whole genome shotgun (WGS) entry which is preliminary data.</text>
</comment>
<dbReference type="AlphaFoldDB" id="A0A4U5MSK9"/>
<organism evidence="1 2">
    <name type="scientific">Steinernema carpocapsae</name>
    <name type="common">Entomopathogenic nematode</name>
    <dbReference type="NCBI Taxonomy" id="34508"/>
    <lineage>
        <taxon>Eukaryota</taxon>
        <taxon>Metazoa</taxon>
        <taxon>Ecdysozoa</taxon>
        <taxon>Nematoda</taxon>
        <taxon>Chromadorea</taxon>
        <taxon>Rhabditida</taxon>
        <taxon>Tylenchina</taxon>
        <taxon>Panagrolaimomorpha</taxon>
        <taxon>Strongyloidoidea</taxon>
        <taxon>Steinernematidae</taxon>
        <taxon>Steinernema</taxon>
    </lineage>
</organism>
<gene>
    <name evidence="1" type="ORF">L596_019837</name>
</gene>
<protein>
    <submittedName>
        <fullName evidence="1">Uncharacterized protein</fullName>
    </submittedName>
</protein>
<reference evidence="1 2" key="1">
    <citation type="journal article" date="2015" name="Genome Biol.">
        <title>Comparative genomics of Steinernema reveals deeply conserved gene regulatory networks.</title>
        <authorList>
            <person name="Dillman A.R."/>
            <person name="Macchietto M."/>
            <person name="Porter C.F."/>
            <person name="Rogers A."/>
            <person name="Williams B."/>
            <person name="Antoshechkin I."/>
            <person name="Lee M.M."/>
            <person name="Goodwin Z."/>
            <person name="Lu X."/>
            <person name="Lewis E.E."/>
            <person name="Goodrich-Blair H."/>
            <person name="Stock S.P."/>
            <person name="Adams B.J."/>
            <person name="Sternberg P.W."/>
            <person name="Mortazavi A."/>
        </authorList>
    </citation>
    <scope>NUCLEOTIDE SEQUENCE [LARGE SCALE GENOMIC DNA]</scope>
    <source>
        <strain evidence="1 2">ALL</strain>
    </source>
</reference>
<accession>A0A4U5MSK9</accession>
<dbReference type="EMBL" id="AZBU02000006">
    <property type="protein sequence ID" value="TKR72383.1"/>
    <property type="molecule type" value="Genomic_DNA"/>
</dbReference>
<proteinExistence type="predicted"/>
<sequence length="71" mass="8297">MRVFQPESAQNFLRNGENWKSDVIFEDNVSYRCLPATGKMWQHFQGTFKFIGDGEVLVQLADNEKTEFCTF</sequence>
<name>A0A4U5MSK9_STECR</name>
<reference evidence="1 2" key="2">
    <citation type="journal article" date="2019" name="G3 (Bethesda)">
        <title>Hybrid Assembly of the Genome of the Entomopathogenic Nematode Steinernema carpocapsae Identifies the X-Chromosome.</title>
        <authorList>
            <person name="Serra L."/>
            <person name="Macchietto M."/>
            <person name="Macias-Munoz A."/>
            <person name="McGill C.J."/>
            <person name="Rodriguez I.M."/>
            <person name="Rodriguez B."/>
            <person name="Murad R."/>
            <person name="Mortazavi A."/>
        </authorList>
    </citation>
    <scope>NUCLEOTIDE SEQUENCE [LARGE SCALE GENOMIC DNA]</scope>
    <source>
        <strain evidence="1 2">ALL</strain>
    </source>
</reference>
<dbReference type="Proteomes" id="UP000298663">
    <property type="component" value="Unassembled WGS sequence"/>
</dbReference>
<evidence type="ECO:0000313" key="1">
    <source>
        <dbReference type="EMBL" id="TKR72383.1"/>
    </source>
</evidence>